<sequence>MSRRPFSIAELAARSRPTGYDASKSLKDLLRIATAQRDAGDAAKTAGDVEGAFIHYAKASTLMLEELPTHPRFGELTSSQKDAVVVHGQVILDSLGGVKALVSDRFSEWRAKHPDADLSAPVPTPTRQRQRQKEPRRSLEKQEERQEQRQEQRRHDDEQRARRARQHEETQRLVAEQERRLRRKDGVYEQVANITERIEREELLAEKKRTQEAALNAAFLGYPTPASLRVRPDSYEGHIERSASAAGVSRTASAARIHNPHTVSYPPAPEHRREVSGPRDRPDAFGLRNESAPAAFNQNPAAAAALNAAYGPGLAYGNPAAKPRKMSVASPVKAANGHPTTHAPVPRRRTASHGHSKGLFPDTRANGVFPDTRQQVPHPQNDLPFQPDPKPAFAQPDNRPELQGILPLESPSHIWAREPDDLAHVHAPAPRRGANPNGHPPPLRGSSYPPPITTTSPPPGPISYPNLMSSHQREQGYLPSSHSMFSFAGLAAALAAERDAQVFGTPPKTSLNTPPALLFQPNPEPTPPGANGKIQLPGGYANGQANGYPGQNAYPAPAPAVSGVPAYPSIPIPSSTNYATRPPPAIPAVVPPLGPPSTGSYGSPQTQQDDPDDGRLRQVLLPEEAIQKFMSIAKPNTLQKRETCGLLLGKRRSGTNGERSGFAVTTLLIPRQRGTSDTCEMVEEELILEFQEARGLITLGWIHTHPTQSCFMSSLDLHTHSGYQASLKEAFAIVCAPSQSPNVGIFRLTDPPGLQVILKCTAKEAFHPHTAGNIYTVRGLGHVVTNVTANTATGRGSRAR</sequence>
<organism evidence="11 12">
    <name type="scientific">Ceratobasidium theobromae</name>
    <dbReference type="NCBI Taxonomy" id="1582974"/>
    <lineage>
        <taxon>Eukaryota</taxon>
        <taxon>Fungi</taxon>
        <taxon>Dikarya</taxon>
        <taxon>Basidiomycota</taxon>
        <taxon>Agaricomycotina</taxon>
        <taxon>Agaricomycetes</taxon>
        <taxon>Cantharellales</taxon>
        <taxon>Ceratobasidiaceae</taxon>
        <taxon>Ceratobasidium</taxon>
    </lineage>
</organism>
<dbReference type="GO" id="GO:0070536">
    <property type="term" value="P:protein K63-linked deubiquitination"/>
    <property type="evidence" value="ECO:0007669"/>
    <property type="project" value="InterPro"/>
</dbReference>
<evidence type="ECO:0000256" key="1">
    <source>
        <dbReference type="ARBA" id="ARBA00001947"/>
    </source>
</evidence>
<evidence type="ECO:0000256" key="2">
    <source>
        <dbReference type="ARBA" id="ARBA00010981"/>
    </source>
</evidence>
<keyword evidence="12" id="KW-1185">Reference proteome</keyword>
<feature type="compositionally biased region" description="Pro residues" evidence="9">
    <location>
        <begin position="438"/>
        <end position="462"/>
    </location>
</feature>
<dbReference type="InterPro" id="IPR044098">
    <property type="entry name" value="STAMBP/STALP-like_MPN"/>
</dbReference>
<evidence type="ECO:0000313" key="11">
    <source>
        <dbReference type="EMBL" id="KAB5592960.1"/>
    </source>
</evidence>
<feature type="compositionally biased region" description="Basic and acidic residues" evidence="9">
    <location>
        <begin position="269"/>
        <end position="283"/>
    </location>
</feature>
<dbReference type="Gene3D" id="1.20.58.80">
    <property type="entry name" value="Phosphotransferase system, lactose/cellobiose-type IIA subunit"/>
    <property type="match status" value="1"/>
</dbReference>
<dbReference type="CDD" id="cd08066">
    <property type="entry name" value="MPN_AMSH_like"/>
    <property type="match status" value="1"/>
</dbReference>
<proteinExistence type="inferred from homology"/>
<feature type="region of interest" description="Disordered" evidence="9">
    <location>
        <begin position="578"/>
        <end position="614"/>
    </location>
</feature>
<dbReference type="Proteomes" id="UP000383932">
    <property type="component" value="Unassembled WGS sequence"/>
</dbReference>
<feature type="compositionally biased region" description="Polar residues" evidence="9">
    <location>
        <begin position="597"/>
        <end position="608"/>
    </location>
</feature>
<keyword evidence="4" id="KW-0479">Metal-binding</keyword>
<dbReference type="InterPro" id="IPR037518">
    <property type="entry name" value="MPN"/>
</dbReference>
<keyword evidence="6" id="KW-0378">Hydrolase</keyword>
<accession>A0A5N5QMG9</accession>
<dbReference type="GO" id="GO:0046872">
    <property type="term" value="F:metal ion binding"/>
    <property type="evidence" value="ECO:0007669"/>
    <property type="project" value="UniProtKB-KW"/>
</dbReference>
<feature type="compositionally biased region" description="Basic and acidic residues" evidence="9">
    <location>
        <begin position="131"/>
        <end position="173"/>
    </location>
</feature>
<keyword evidence="3 11" id="KW-0645">Protease</keyword>
<evidence type="ECO:0000313" key="12">
    <source>
        <dbReference type="Proteomes" id="UP000383932"/>
    </source>
</evidence>
<keyword evidence="8" id="KW-0482">Metalloprotease</keyword>
<comment type="cofactor">
    <cofactor evidence="1">
        <name>Zn(2+)</name>
        <dbReference type="ChEBI" id="CHEBI:29105"/>
    </cofactor>
</comment>
<evidence type="ECO:0000256" key="6">
    <source>
        <dbReference type="ARBA" id="ARBA00022801"/>
    </source>
</evidence>
<dbReference type="PANTHER" id="PTHR12947">
    <property type="entry name" value="AMSH-LIKE PROTEASE"/>
    <property type="match status" value="1"/>
</dbReference>
<evidence type="ECO:0000256" key="9">
    <source>
        <dbReference type="SAM" id="MobiDB-lite"/>
    </source>
</evidence>
<evidence type="ECO:0000256" key="7">
    <source>
        <dbReference type="ARBA" id="ARBA00022833"/>
    </source>
</evidence>
<feature type="region of interest" description="Disordered" evidence="9">
    <location>
        <begin position="320"/>
        <end position="405"/>
    </location>
</feature>
<dbReference type="PROSITE" id="PS50249">
    <property type="entry name" value="MPN"/>
    <property type="match status" value="1"/>
</dbReference>
<dbReference type="PANTHER" id="PTHR12947:SF13">
    <property type="entry name" value="FI19924P1"/>
    <property type="match status" value="1"/>
</dbReference>
<dbReference type="GO" id="GO:0005768">
    <property type="term" value="C:endosome"/>
    <property type="evidence" value="ECO:0007669"/>
    <property type="project" value="TreeGrafter"/>
</dbReference>
<dbReference type="InterPro" id="IPR000555">
    <property type="entry name" value="JAMM/MPN+_dom"/>
</dbReference>
<dbReference type="GO" id="GO:0061578">
    <property type="term" value="F:K63-linked deubiquitinase activity"/>
    <property type="evidence" value="ECO:0007669"/>
    <property type="project" value="InterPro"/>
</dbReference>
<keyword evidence="5" id="KW-0833">Ubl conjugation pathway</keyword>
<evidence type="ECO:0000259" key="10">
    <source>
        <dbReference type="PROSITE" id="PS50249"/>
    </source>
</evidence>
<dbReference type="SMART" id="SM00232">
    <property type="entry name" value="JAB_MPN"/>
    <property type="match status" value="1"/>
</dbReference>
<evidence type="ECO:0000256" key="5">
    <source>
        <dbReference type="ARBA" id="ARBA00022786"/>
    </source>
</evidence>
<dbReference type="SUPFAM" id="SSF102712">
    <property type="entry name" value="JAB1/MPN domain"/>
    <property type="match status" value="1"/>
</dbReference>
<evidence type="ECO:0000256" key="8">
    <source>
        <dbReference type="ARBA" id="ARBA00023049"/>
    </source>
</evidence>
<feature type="region of interest" description="Disordered" evidence="9">
    <location>
        <begin position="242"/>
        <end position="287"/>
    </location>
</feature>
<dbReference type="EMBL" id="SSOP01000049">
    <property type="protein sequence ID" value="KAB5592960.1"/>
    <property type="molecule type" value="Genomic_DNA"/>
</dbReference>
<reference evidence="11 12" key="1">
    <citation type="journal article" date="2019" name="Fungal Biol. Biotechnol.">
        <title>Draft genome sequence of fastidious pathogen Ceratobasidium theobromae, which causes vascular-streak dieback in Theobroma cacao.</title>
        <authorList>
            <person name="Ali S.S."/>
            <person name="Asman A."/>
            <person name="Shao J."/>
            <person name="Firmansyah A.P."/>
            <person name="Susilo A.W."/>
            <person name="Rosmana A."/>
            <person name="McMahon P."/>
            <person name="Junaid M."/>
            <person name="Guest D."/>
            <person name="Kheng T.Y."/>
            <person name="Meinhardt L.W."/>
            <person name="Bailey B.A."/>
        </authorList>
    </citation>
    <scope>NUCLEOTIDE SEQUENCE [LARGE SCALE GENOMIC DNA]</scope>
    <source>
        <strain evidence="11 12">CT2</strain>
    </source>
</reference>
<dbReference type="OrthoDB" id="3640at2759"/>
<evidence type="ECO:0000256" key="3">
    <source>
        <dbReference type="ARBA" id="ARBA00022670"/>
    </source>
</evidence>
<name>A0A5N5QMG9_9AGAM</name>
<comment type="similarity">
    <text evidence="2">Belongs to the peptidase M67C family.</text>
</comment>
<feature type="region of interest" description="Disordered" evidence="9">
    <location>
        <begin position="426"/>
        <end position="475"/>
    </location>
</feature>
<protein>
    <submittedName>
        <fullName evidence="11">JAB1/Mov34/MPN/PAD-1 ubiquitin protease</fullName>
    </submittedName>
</protein>
<dbReference type="GO" id="GO:0016020">
    <property type="term" value="C:membrane"/>
    <property type="evidence" value="ECO:0007669"/>
    <property type="project" value="TreeGrafter"/>
</dbReference>
<dbReference type="Gene3D" id="3.40.140.10">
    <property type="entry name" value="Cytidine Deaminase, domain 2"/>
    <property type="match status" value="1"/>
</dbReference>
<gene>
    <name evidence="11" type="ORF">CTheo_3595</name>
</gene>
<evidence type="ECO:0000256" key="4">
    <source>
        <dbReference type="ARBA" id="ARBA00022723"/>
    </source>
</evidence>
<feature type="region of interest" description="Disordered" evidence="9">
    <location>
        <begin position="112"/>
        <end position="173"/>
    </location>
</feature>
<feature type="compositionally biased region" description="Basic residues" evidence="9">
    <location>
        <begin position="345"/>
        <end position="356"/>
    </location>
</feature>
<feature type="compositionally biased region" description="Pro residues" evidence="9">
    <location>
        <begin position="581"/>
        <end position="595"/>
    </location>
</feature>
<dbReference type="GO" id="GO:0006508">
    <property type="term" value="P:proteolysis"/>
    <property type="evidence" value="ECO:0007669"/>
    <property type="project" value="UniProtKB-KW"/>
</dbReference>
<comment type="caution">
    <text evidence="11">The sequence shown here is derived from an EMBL/GenBank/DDBJ whole genome shotgun (WGS) entry which is preliminary data.</text>
</comment>
<dbReference type="AlphaFoldDB" id="A0A5N5QMG9"/>
<dbReference type="GO" id="GO:0140492">
    <property type="term" value="F:metal-dependent deubiquitinase activity"/>
    <property type="evidence" value="ECO:0007669"/>
    <property type="project" value="InterPro"/>
</dbReference>
<keyword evidence="7" id="KW-0862">Zinc</keyword>
<feature type="domain" description="MPN" evidence="10">
    <location>
        <begin position="619"/>
        <end position="754"/>
    </location>
</feature>
<dbReference type="Pfam" id="PF01398">
    <property type="entry name" value="JAB"/>
    <property type="match status" value="1"/>
</dbReference>